<keyword evidence="2" id="KW-0282">Flagellum</keyword>
<evidence type="ECO:0000313" key="3">
    <source>
        <dbReference type="Proteomes" id="UP001152173"/>
    </source>
</evidence>
<keyword evidence="2" id="KW-0969">Cilium</keyword>
<sequence>MQPGQLDNCRICGKLFLRDHTDYCLGCYKITEQDFKLVSDFLSNEQNRFATIEEVSIETEVSVKQVADFIRDGRIYAEDYPNLGYRCSHCDKMIKRQLLCDECFQQFSSEINQTLKRENLVDEIRNTQNKHNKQNNQAKNTNMPQYWQLKK</sequence>
<keyword evidence="3" id="KW-1185">Reference proteome</keyword>
<dbReference type="Proteomes" id="UP001152173">
    <property type="component" value="Unassembled WGS sequence"/>
</dbReference>
<name>A0A9X3LFF5_9BACL</name>
<comment type="caution">
    <text evidence="2">The sequence shown here is derived from an EMBL/GenBank/DDBJ whole genome shotgun (WGS) entry which is preliminary data.</text>
</comment>
<protein>
    <submittedName>
        <fullName evidence="2">Flagellar protein</fullName>
    </submittedName>
</protein>
<feature type="region of interest" description="Disordered" evidence="1">
    <location>
        <begin position="129"/>
        <end position="151"/>
    </location>
</feature>
<proteinExistence type="predicted"/>
<reference evidence="2" key="1">
    <citation type="submission" date="2022-05" db="EMBL/GenBank/DDBJ databases">
        <authorList>
            <person name="Colautti A."/>
            <person name="Iacumin L."/>
        </authorList>
    </citation>
    <scope>NUCLEOTIDE SEQUENCE</scope>
    <source>
        <strain evidence="2">SK 55</strain>
    </source>
</reference>
<evidence type="ECO:0000313" key="2">
    <source>
        <dbReference type="EMBL" id="MCZ8536923.1"/>
    </source>
</evidence>
<dbReference type="AlphaFoldDB" id="A0A9X3LFF5"/>
<keyword evidence="2" id="KW-0966">Cell projection</keyword>
<dbReference type="EMBL" id="JAMKBJ010000004">
    <property type="protein sequence ID" value="MCZ8536923.1"/>
    <property type="molecule type" value="Genomic_DNA"/>
</dbReference>
<organism evidence="2 3">
    <name type="scientific">Paenisporosarcina quisquiliarum</name>
    <dbReference type="NCBI Taxonomy" id="365346"/>
    <lineage>
        <taxon>Bacteria</taxon>
        <taxon>Bacillati</taxon>
        <taxon>Bacillota</taxon>
        <taxon>Bacilli</taxon>
        <taxon>Bacillales</taxon>
        <taxon>Caryophanaceae</taxon>
        <taxon>Paenisporosarcina</taxon>
    </lineage>
</organism>
<evidence type="ECO:0000256" key="1">
    <source>
        <dbReference type="SAM" id="MobiDB-lite"/>
    </source>
</evidence>
<gene>
    <name evidence="2" type="ORF">M9R32_06980</name>
</gene>
<accession>A0A9X3LFF5</accession>
<dbReference type="RefSeq" id="WP_269926017.1">
    <property type="nucleotide sequence ID" value="NZ_JAMKBJ010000004.1"/>
</dbReference>